<keyword evidence="3 10" id="KW-0489">Methyltransferase</keyword>
<dbReference type="SUPFAM" id="SSF53335">
    <property type="entry name" value="S-adenosyl-L-methionine-dependent methyltransferases"/>
    <property type="match status" value="2"/>
</dbReference>
<keyword evidence="7" id="KW-0238">DNA-binding</keyword>
<keyword evidence="6" id="KW-0680">Restriction system</keyword>
<evidence type="ECO:0000256" key="8">
    <source>
        <dbReference type="ARBA" id="ARBA00049120"/>
    </source>
</evidence>
<dbReference type="GO" id="GO:0008170">
    <property type="term" value="F:N-methyltransferase activity"/>
    <property type="evidence" value="ECO:0007669"/>
    <property type="project" value="InterPro"/>
</dbReference>
<comment type="caution">
    <text evidence="10">The sequence shown here is derived from an EMBL/GenBank/DDBJ whole genome shotgun (WGS) entry which is preliminary data.</text>
</comment>
<accession>A0A8J8CIU5</accession>
<dbReference type="InterPro" id="IPR017985">
    <property type="entry name" value="MeTrfase_CN4_CS"/>
</dbReference>
<dbReference type="Gene3D" id="3.40.50.150">
    <property type="entry name" value="Vaccinia Virus protein VP39"/>
    <property type="match status" value="2"/>
</dbReference>
<reference evidence="10" key="1">
    <citation type="submission" date="2019-12" db="EMBL/GenBank/DDBJ databases">
        <title>High-Quality draft genome sequences of three cyanobacteria isolated from the limestone walls of the Old Cathedral of Coimbra.</title>
        <authorList>
            <person name="Tiago I."/>
            <person name="Soares F."/>
            <person name="Portugal A."/>
        </authorList>
    </citation>
    <scope>NUCLEOTIDE SEQUENCE</scope>
    <source>
        <strain evidence="10">A</strain>
    </source>
</reference>
<comment type="similarity">
    <text evidence="1">Belongs to the N(4)/N(6)-methyltransferase family. N(4) subfamily.</text>
</comment>
<name>A0A8J8CIU5_9CYAN</name>
<dbReference type="GO" id="GO:0032259">
    <property type="term" value="P:methylation"/>
    <property type="evidence" value="ECO:0007669"/>
    <property type="project" value="UniProtKB-KW"/>
</dbReference>
<evidence type="ECO:0000313" key="11">
    <source>
        <dbReference type="Proteomes" id="UP000646053"/>
    </source>
</evidence>
<dbReference type="Proteomes" id="UP000646053">
    <property type="component" value="Unassembled WGS sequence"/>
</dbReference>
<evidence type="ECO:0000256" key="2">
    <source>
        <dbReference type="ARBA" id="ARBA00012185"/>
    </source>
</evidence>
<dbReference type="Pfam" id="PF01555">
    <property type="entry name" value="N6_N4_Mtase"/>
    <property type="match status" value="1"/>
</dbReference>
<evidence type="ECO:0000313" key="10">
    <source>
        <dbReference type="EMBL" id="NDJ18303.1"/>
    </source>
</evidence>
<sequence>MPVPHLLKPLPYFQPLIPNLDIEQRNFDLNHLRAEDRSAHNWYRFILSFPPHLVRQYLEKFAVTPQHTVLDPFCGTGTTAVECKKTGIPTVGIEANRMAWFAGSVKLDWTPDPERLLQHAEKIGAIARATIDETQSGKASLGGSHPHAKAPRTLPEESQKLLLKNSISPLPLHKTLILLDQLRQHSPSPFFAHEQLALAKAIVFSISNIRFAPEVSIGKAKADAPVVEVWLDAVRAMATDLDHLRSRPAIAATMHHADSRQLLSVLDPASIDAVITSPPYPNEKDYTRTTRLESVLLGFLNNKSDLQTLKRGLMRSNSRNVYTTDDDDQWVVHHGEIQRIAAEIDARRLELGKTSGFERVYAQATKLYFGGMAKHLADLRYALRPGAKLAYVVGDQASYLRVMIRTGRLIAGIAEALGYEVEAIDLFRTRLATATKEQLREEVVVLRWSGKFPVRYPFSDKPL</sequence>
<dbReference type="AlphaFoldDB" id="A0A8J8CIU5"/>
<evidence type="ECO:0000256" key="4">
    <source>
        <dbReference type="ARBA" id="ARBA00022679"/>
    </source>
</evidence>
<organism evidence="10 11">
    <name type="scientific">Myxacorys almedinensis A</name>
    <dbReference type="NCBI Taxonomy" id="2690445"/>
    <lineage>
        <taxon>Bacteria</taxon>
        <taxon>Bacillati</taxon>
        <taxon>Cyanobacteriota</taxon>
        <taxon>Cyanophyceae</taxon>
        <taxon>Leptolyngbyales</taxon>
        <taxon>Leptolyngbyaceae</taxon>
        <taxon>Myxacorys</taxon>
        <taxon>Myxacorys almedinensis</taxon>
    </lineage>
</organism>
<keyword evidence="5" id="KW-0949">S-adenosyl-L-methionine</keyword>
<dbReference type="RefSeq" id="WP_202925078.1">
    <property type="nucleotide sequence ID" value="NZ_WVIE01000015.1"/>
</dbReference>
<feature type="domain" description="DNA methylase N-4/N-6" evidence="9">
    <location>
        <begin position="44"/>
        <end position="97"/>
    </location>
</feature>
<evidence type="ECO:0000256" key="1">
    <source>
        <dbReference type="ARBA" id="ARBA00010203"/>
    </source>
</evidence>
<proteinExistence type="inferred from homology"/>
<evidence type="ECO:0000256" key="5">
    <source>
        <dbReference type="ARBA" id="ARBA00022691"/>
    </source>
</evidence>
<dbReference type="InterPro" id="IPR029063">
    <property type="entry name" value="SAM-dependent_MTases_sf"/>
</dbReference>
<dbReference type="EC" id="2.1.1.113" evidence="2"/>
<keyword evidence="11" id="KW-1185">Reference proteome</keyword>
<evidence type="ECO:0000256" key="3">
    <source>
        <dbReference type="ARBA" id="ARBA00022603"/>
    </source>
</evidence>
<dbReference type="GO" id="GO:0009307">
    <property type="term" value="P:DNA restriction-modification system"/>
    <property type="evidence" value="ECO:0007669"/>
    <property type="project" value="UniProtKB-KW"/>
</dbReference>
<evidence type="ECO:0000256" key="6">
    <source>
        <dbReference type="ARBA" id="ARBA00022747"/>
    </source>
</evidence>
<evidence type="ECO:0000256" key="7">
    <source>
        <dbReference type="ARBA" id="ARBA00023125"/>
    </source>
</evidence>
<dbReference type="GO" id="GO:0003677">
    <property type="term" value="F:DNA binding"/>
    <property type="evidence" value="ECO:0007669"/>
    <property type="project" value="UniProtKB-KW"/>
</dbReference>
<protein>
    <recommendedName>
        <fullName evidence="2">site-specific DNA-methyltransferase (cytosine-N(4)-specific)</fullName>
        <ecNumber evidence="2">2.1.1.113</ecNumber>
    </recommendedName>
</protein>
<comment type="catalytic activity">
    <reaction evidence="8">
        <text>a 2'-deoxycytidine in DNA + S-adenosyl-L-methionine = an N(4)-methyl-2'-deoxycytidine in DNA + S-adenosyl-L-homocysteine + H(+)</text>
        <dbReference type="Rhea" id="RHEA:16857"/>
        <dbReference type="Rhea" id="RHEA-COMP:11369"/>
        <dbReference type="Rhea" id="RHEA-COMP:13674"/>
        <dbReference type="ChEBI" id="CHEBI:15378"/>
        <dbReference type="ChEBI" id="CHEBI:57856"/>
        <dbReference type="ChEBI" id="CHEBI:59789"/>
        <dbReference type="ChEBI" id="CHEBI:85452"/>
        <dbReference type="ChEBI" id="CHEBI:137933"/>
        <dbReference type="EC" id="2.1.1.113"/>
    </reaction>
</comment>
<keyword evidence="4" id="KW-0808">Transferase</keyword>
<dbReference type="EMBL" id="WVIE01000015">
    <property type="protein sequence ID" value="NDJ18303.1"/>
    <property type="molecule type" value="Genomic_DNA"/>
</dbReference>
<gene>
    <name evidence="10" type="ORF">GS601_13545</name>
</gene>
<dbReference type="GO" id="GO:0015667">
    <property type="term" value="F:site-specific DNA-methyltransferase (cytosine-N4-specific) activity"/>
    <property type="evidence" value="ECO:0007669"/>
    <property type="project" value="UniProtKB-EC"/>
</dbReference>
<evidence type="ECO:0000259" key="9">
    <source>
        <dbReference type="Pfam" id="PF01555"/>
    </source>
</evidence>
<dbReference type="InterPro" id="IPR002941">
    <property type="entry name" value="DNA_methylase_N4/N6"/>
</dbReference>
<dbReference type="PROSITE" id="PS00093">
    <property type="entry name" value="N4_MTASE"/>
    <property type="match status" value="1"/>
</dbReference>